<comment type="caution">
    <text evidence="1">The sequence shown here is derived from an EMBL/GenBank/DDBJ whole genome shotgun (WGS) entry which is preliminary data.</text>
</comment>
<protein>
    <submittedName>
        <fullName evidence="1">Uncharacterized protein</fullName>
    </submittedName>
</protein>
<name>S9UBQ6_9TRYP</name>
<evidence type="ECO:0000313" key="1">
    <source>
        <dbReference type="EMBL" id="EPY26144.1"/>
    </source>
</evidence>
<evidence type="ECO:0000313" key="2">
    <source>
        <dbReference type="Proteomes" id="UP000015354"/>
    </source>
</evidence>
<proteinExistence type="predicted"/>
<dbReference type="Proteomes" id="UP000015354">
    <property type="component" value="Unassembled WGS sequence"/>
</dbReference>
<organism evidence="1 2">
    <name type="scientific">Strigomonas culicis</name>
    <dbReference type="NCBI Taxonomy" id="28005"/>
    <lineage>
        <taxon>Eukaryota</taxon>
        <taxon>Discoba</taxon>
        <taxon>Euglenozoa</taxon>
        <taxon>Kinetoplastea</taxon>
        <taxon>Metakinetoplastina</taxon>
        <taxon>Trypanosomatida</taxon>
        <taxon>Trypanosomatidae</taxon>
        <taxon>Strigomonadinae</taxon>
        <taxon>Strigomonas</taxon>
    </lineage>
</organism>
<accession>S9UBQ6</accession>
<sequence>MAKHIEIPLPAHFLSDFRPEDRPLLSLIAVGAKESVTSRYAEAILDAALCRVTVDDRRAVDVYIEVRILLEVHRVRRALRDLQDCPLHARSGFYAVLAQSLQTLYALVAEPLFAALERACANLLRNAKCKDKQYVQLLEVQLLRVVEEVQSVLLRQTADLCRRSNIITLDFKGRFPFAKCKQVPMKTVSSAIAYENRGTPLDTSTLQKFSFLFSREMQ</sequence>
<gene>
    <name evidence="1" type="ORF">STCU_06299</name>
</gene>
<dbReference type="OrthoDB" id="272849at2759"/>
<dbReference type="AlphaFoldDB" id="S9UBQ6"/>
<reference evidence="1 2" key="1">
    <citation type="journal article" date="2013" name="PLoS ONE">
        <title>Predicting the Proteins of Angomonas deanei, Strigomonas culicis and Their Respective Endosymbionts Reveals New Aspects of the Trypanosomatidae Family.</title>
        <authorList>
            <person name="Motta M.C."/>
            <person name="Martins A.C."/>
            <person name="de Souza S.S."/>
            <person name="Catta-Preta C.M."/>
            <person name="Silva R."/>
            <person name="Klein C.C."/>
            <person name="de Almeida L.G."/>
            <person name="de Lima Cunha O."/>
            <person name="Ciapina L.P."/>
            <person name="Brocchi M."/>
            <person name="Colabardini A.C."/>
            <person name="de Araujo Lima B."/>
            <person name="Machado C.R."/>
            <person name="de Almeida Soares C.M."/>
            <person name="Probst C.M."/>
            <person name="de Menezes C.B."/>
            <person name="Thompson C.E."/>
            <person name="Bartholomeu D.C."/>
            <person name="Gradia D.F."/>
            <person name="Pavoni D.P."/>
            <person name="Grisard E.C."/>
            <person name="Fantinatti-Garboggini F."/>
            <person name="Marchini F.K."/>
            <person name="Rodrigues-Luiz G.F."/>
            <person name="Wagner G."/>
            <person name="Goldman G.H."/>
            <person name="Fietto J.L."/>
            <person name="Elias M.C."/>
            <person name="Goldman M.H."/>
            <person name="Sagot M.F."/>
            <person name="Pereira M."/>
            <person name="Stoco P.H."/>
            <person name="de Mendonca-Neto R.P."/>
            <person name="Teixeira S.M."/>
            <person name="Maciel T.E."/>
            <person name="de Oliveira Mendes T.A."/>
            <person name="Urmenyi T.P."/>
            <person name="de Souza W."/>
            <person name="Schenkman S."/>
            <person name="de Vasconcelos A.T."/>
        </authorList>
    </citation>
    <scope>NUCLEOTIDE SEQUENCE [LARGE SCALE GENOMIC DNA]</scope>
</reference>
<keyword evidence="2" id="KW-1185">Reference proteome</keyword>
<dbReference type="EMBL" id="ATMH01006299">
    <property type="protein sequence ID" value="EPY26144.1"/>
    <property type="molecule type" value="Genomic_DNA"/>
</dbReference>